<evidence type="ECO:0008006" key="8">
    <source>
        <dbReference type="Google" id="ProtNLM"/>
    </source>
</evidence>
<dbReference type="InterPro" id="IPR050346">
    <property type="entry name" value="FMO-like"/>
</dbReference>
<dbReference type="Gene3D" id="3.50.50.60">
    <property type="entry name" value="FAD/NAD(P)-binding domain"/>
    <property type="match status" value="2"/>
</dbReference>
<dbReference type="PANTHER" id="PTHR23023">
    <property type="entry name" value="DIMETHYLANILINE MONOOXYGENASE"/>
    <property type="match status" value="1"/>
</dbReference>
<evidence type="ECO:0000256" key="3">
    <source>
        <dbReference type="ARBA" id="ARBA00022827"/>
    </source>
</evidence>
<evidence type="ECO:0000256" key="1">
    <source>
        <dbReference type="ARBA" id="ARBA00009183"/>
    </source>
</evidence>
<keyword evidence="5" id="KW-0732">Signal</keyword>
<protein>
    <recommendedName>
        <fullName evidence="8">FAD/NAD(P)-binding domain-containing protein</fullName>
    </recommendedName>
</protein>
<dbReference type="GO" id="GO:0050661">
    <property type="term" value="F:NADP binding"/>
    <property type="evidence" value="ECO:0007669"/>
    <property type="project" value="InterPro"/>
</dbReference>
<dbReference type="Pfam" id="PF13450">
    <property type="entry name" value="NAD_binding_8"/>
    <property type="match status" value="1"/>
</dbReference>
<dbReference type="SUPFAM" id="SSF51905">
    <property type="entry name" value="FAD/NAD(P)-binding domain"/>
    <property type="match status" value="2"/>
</dbReference>
<feature type="signal peptide" evidence="5">
    <location>
        <begin position="1"/>
        <end position="18"/>
    </location>
</feature>
<dbReference type="EMBL" id="JARKIF010000010">
    <property type="protein sequence ID" value="KAJ7628772.1"/>
    <property type="molecule type" value="Genomic_DNA"/>
</dbReference>
<organism evidence="6 7">
    <name type="scientific">Roridomyces roridus</name>
    <dbReference type="NCBI Taxonomy" id="1738132"/>
    <lineage>
        <taxon>Eukaryota</taxon>
        <taxon>Fungi</taxon>
        <taxon>Dikarya</taxon>
        <taxon>Basidiomycota</taxon>
        <taxon>Agaricomycotina</taxon>
        <taxon>Agaricomycetes</taxon>
        <taxon>Agaricomycetidae</taxon>
        <taxon>Agaricales</taxon>
        <taxon>Marasmiineae</taxon>
        <taxon>Mycenaceae</taxon>
        <taxon>Roridomyces</taxon>
    </lineage>
</organism>
<dbReference type="InterPro" id="IPR020946">
    <property type="entry name" value="Flavin_mOase-like"/>
</dbReference>
<dbReference type="GO" id="GO:0050660">
    <property type="term" value="F:flavin adenine dinucleotide binding"/>
    <property type="evidence" value="ECO:0007669"/>
    <property type="project" value="InterPro"/>
</dbReference>
<name>A0AAD7BRN5_9AGAR</name>
<proteinExistence type="inferred from homology"/>
<keyword evidence="3" id="KW-0274">FAD</keyword>
<gene>
    <name evidence="6" type="ORF">FB45DRAFT_919211</name>
</gene>
<sequence length="588" mass="65544">MLALYYTAVGWLFATASATAQVPFHTTTNGERDNLVNAPADSQFYQFKWPIRKVAIIGAGVSGLLAYRELVDAGFSHIRIFERDAVPGGNWHYTDDVPDKAPIPNEDPRIADYEPTLPPPGAVLPFERWYDDRNDSMGMSTAERWRRHRAPQPLYKSLTSNVPAPLMHFSGHDWPPGVPWHLPYRLLQGYLRGVFSYHGINSNDDSPVTSYSTRVELVEKRHDERGWTLTLKKFVRLGAASCKEVWWTEDFDAVIVATGTFNAPNIPNIPGLAEWARRSPESILHSREYRDPKVFANQSVLVVGAGTSATAISADLQSSVKTNYISVRPSKNSTTPPVFLNLLHHDVNIVGGIARFHPDNASIELADGTFLTEIDRIIFATGYQFTFPFLPQYHNSSIGLDEEGPMDKPQPLVTDGSHYRSLYLEFLYIEEPTLAFMNMNLGTVTWTLGEYFALAIAKVWSGKAMLPSQAEMWRVYREGVKARGGYGKGILFLGMGGNTGYVNYFTGWLNMAAYEYGGKTIDGLTKDWKEILGQFALAWLHTNPNPPHIPGSGKNHSDSEGKLQLLGAGAERKSSLGEDVLQYLISGY</sequence>
<evidence type="ECO:0000256" key="5">
    <source>
        <dbReference type="SAM" id="SignalP"/>
    </source>
</evidence>
<evidence type="ECO:0000256" key="2">
    <source>
        <dbReference type="ARBA" id="ARBA00022630"/>
    </source>
</evidence>
<dbReference type="InterPro" id="IPR036188">
    <property type="entry name" value="FAD/NAD-bd_sf"/>
</dbReference>
<keyword evidence="4" id="KW-0560">Oxidoreductase</keyword>
<comment type="caution">
    <text evidence="6">The sequence shown here is derived from an EMBL/GenBank/DDBJ whole genome shotgun (WGS) entry which is preliminary data.</text>
</comment>
<comment type="similarity">
    <text evidence="1">Belongs to the FMO family.</text>
</comment>
<keyword evidence="7" id="KW-1185">Reference proteome</keyword>
<accession>A0AAD7BRN5</accession>
<dbReference type="AlphaFoldDB" id="A0AAD7BRN5"/>
<dbReference type="GO" id="GO:0004499">
    <property type="term" value="F:N,N-dimethylaniline monooxygenase activity"/>
    <property type="evidence" value="ECO:0007669"/>
    <property type="project" value="InterPro"/>
</dbReference>
<evidence type="ECO:0000256" key="4">
    <source>
        <dbReference type="ARBA" id="ARBA00023002"/>
    </source>
</evidence>
<dbReference type="Proteomes" id="UP001221142">
    <property type="component" value="Unassembled WGS sequence"/>
</dbReference>
<keyword evidence="2" id="KW-0285">Flavoprotein</keyword>
<feature type="chain" id="PRO_5042270949" description="FAD/NAD(P)-binding domain-containing protein" evidence="5">
    <location>
        <begin position="19"/>
        <end position="588"/>
    </location>
</feature>
<evidence type="ECO:0000313" key="6">
    <source>
        <dbReference type="EMBL" id="KAJ7628772.1"/>
    </source>
</evidence>
<dbReference type="Pfam" id="PF00743">
    <property type="entry name" value="FMO-like"/>
    <property type="match status" value="2"/>
</dbReference>
<evidence type="ECO:0000313" key="7">
    <source>
        <dbReference type="Proteomes" id="UP001221142"/>
    </source>
</evidence>
<reference evidence="6" key="1">
    <citation type="submission" date="2023-03" db="EMBL/GenBank/DDBJ databases">
        <title>Massive genome expansion in bonnet fungi (Mycena s.s.) driven by repeated elements and novel gene families across ecological guilds.</title>
        <authorList>
            <consortium name="Lawrence Berkeley National Laboratory"/>
            <person name="Harder C.B."/>
            <person name="Miyauchi S."/>
            <person name="Viragh M."/>
            <person name="Kuo A."/>
            <person name="Thoen E."/>
            <person name="Andreopoulos B."/>
            <person name="Lu D."/>
            <person name="Skrede I."/>
            <person name="Drula E."/>
            <person name="Henrissat B."/>
            <person name="Morin E."/>
            <person name="Kohler A."/>
            <person name="Barry K."/>
            <person name="LaButti K."/>
            <person name="Morin E."/>
            <person name="Salamov A."/>
            <person name="Lipzen A."/>
            <person name="Mereny Z."/>
            <person name="Hegedus B."/>
            <person name="Baldrian P."/>
            <person name="Stursova M."/>
            <person name="Weitz H."/>
            <person name="Taylor A."/>
            <person name="Grigoriev I.V."/>
            <person name="Nagy L.G."/>
            <person name="Martin F."/>
            <person name="Kauserud H."/>
        </authorList>
    </citation>
    <scope>NUCLEOTIDE SEQUENCE</scope>
    <source>
        <strain evidence="6">9284</strain>
    </source>
</reference>